<sequence length="51" mass="5680">MEKLPVMIVVAIIVIGLCVWVFTGNSGINHSLKDGYERMKSEVRKNGYEPG</sequence>
<comment type="caution">
    <text evidence="2">The sequence shown here is derived from an EMBL/GenBank/DDBJ whole genome shotgun (WGS) entry which is preliminary data.</text>
</comment>
<organism evidence="2 3">
    <name type="scientific">Paenibacillus gansuensis</name>
    <dbReference type="NCBI Taxonomy" id="306542"/>
    <lineage>
        <taxon>Bacteria</taxon>
        <taxon>Bacillati</taxon>
        <taxon>Bacillota</taxon>
        <taxon>Bacilli</taxon>
        <taxon>Bacillales</taxon>
        <taxon>Paenibacillaceae</taxon>
        <taxon>Paenibacillus</taxon>
    </lineage>
</organism>
<keyword evidence="3" id="KW-1185">Reference proteome</keyword>
<keyword evidence="1" id="KW-1133">Transmembrane helix</keyword>
<dbReference type="Proteomes" id="UP001597541">
    <property type="component" value="Unassembled WGS sequence"/>
</dbReference>
<feature type="transmembrane region" description="Helical" evidence="1">
    <location>
        <begin position="6"/>
        <end position="23"/>
    </location>
</feature>
<evidence type="ECO:0000313" key="3">
    <source>
        <dbReference type="Proteomes" id="UP001597541"/>
    </source>
</evidence>
<protein>
    <submittedName>
        <fullName evidence="2">Uncharacterized protein</fullName>
    </submittedName>
</protein>
<evidence type="ECO:0000256" key="1">
    <source>
        <dbReference type="SAM" id="Phobius"/>
    </source>
</evidence>
<gene>
    <name evidence="2" type="ORF">ACFSUF_20125</name>
</gene>
<reference evidence="3" key="1">
    <citation type="journal article" date="2019" name="Int. J. Syst. Evol. Microbiol.">
        <title>The Global Catalogue of Microorganisms (GCM) 10K type strain sequencing project: providing services to taxonomists for standard genome sequencing and annotation.</title>
        <authorList>
            <consortium name="The Broad Institute Genomics Platform"/>
            <consortium name="The Broad Institute Genome Sequencing Center for Infectious Disease"/>
            <person name="Wu L."/>
            <person name="Ma J."/>
        </authorList>
    </citation>
    <scope>NUCLEOTIDE SEQUENCE [LARGE SCALE GENOMIC DNA]</scope>
    <source>
        <strain evidence="3">KCTC 3950</strain>
    </source>
</reference>
<dbReference type="RefSeq" id="WP_377605915.1">
    <property type="nucleotide sequence ID" value="NZ_JBHUME010000013.1"/>
</dbReference>
<name>A0ABW5PIR0_9BACL</name>
<evidence type="ECO:0000313" key="2">
    <source>
        <dbReference type="EMBL" id="MFD2614725.1"/>
    </source>
</evidence>
<dbReference type="EMBL" id="JBHUME010000013">
    <property type="protein sequence ID" value="MFD2614725.1"/>
    <property type="molecule type" value="Genomic_DNA"/>
</dbReference>
<accession>A0ABW5PIR0</accession>
<keyword evidence="1" id="KW-0812">Transmembrane</keyword>
<keyword evidence="1" id="KW-0472">Membrane</keyword>
<proteinExistence type="predicted"/>